<dbReference type="OrthoDB" id="206201at2759"/>
<evidence type="ECO:0000256" key="7">
    <source>
        <dbReference type="PROSITE-ProRule" id="PRU01240"/>
    </source>
</evidence>
<evidence type="ECO:0000256" key="4">
    <source>
        <dbReference type="ARBA" id="ARBA00022801"/>
    </source>
</evidence>
<dbReference type="InterPro" id="IPR036852">
    <property type="entry name" value="Peptidase_S8/S53_dom_sf"/>
</dbReference>
<evidence type="ECO:0000259" key="9">
    <source>
        <dbReference type="Pfam" id="PF00082"/>
    </source>
</evidence>
<comment type="similarity">
    <text evidence="1 7">Belongs to the peptidase S8 family.</text>
</comment>
<dbReference type="GO" id="GO:0006508">
    <property type="term" value="P:proteolysis"/>
    <property type="evidence" value="ECO:0007669"/>
    <property type="project" value="UniProtKB-KW"/>
</dbReference>
<dbReference type="CDD" id="cd02120">
    <property type="entry name" value="PA_subtilisin_like"/>
    <property type="match status" value="1"/>
</dbReference>
<dbReference type="PRINTS" id="PR00723">
    <property type="entry name" value="SUBTILISIN"/>
</dbReference>
<keyword evidence="13" id="KW-1185">Reference proteome</keyword>
<feature type="active site" description="Charge relay system" evidence="6 7">
    <location>
        <position position="155"/>
    </location>
</feature>
<feature type="domain" description="Subtilisin-like protease fibronectin type-III" evidence="11">
    <location>
        <begin position="659"/>
        <end position="767"/>
    </location>
</feature>
<dbReference type="InterPro" id="IPR037045">
    <property type="entry name" value="S8pro/Inhibitor_I9_sf"/>
</dbReference>
<dbReference type="Gene3D" id="3.50.30.30">
    <property type="match status" value="1"/>
</dbReference>
<sequence>MGRHGTRLLLLALFAASLSAASESISGGGGDDGEQIYVVYLGHLPSSESDSASEAESLSATVEAAHHELLNKVLDDGSYASDRILRSYKRSLNGFAARLTEQQANKLADMEGIVSVFPSQTYELQTTRSWDFLGLPPTPREELPLEGEVIVGVLDTGVWLDSPSFSDEGFGPPPSSKVIGARAYQNGVTAGLSPLDEQGHGSHTASTAAGRAVGNVSFGGLAGGTARGAVPGARLAIYKVCWDSACRGEDVLAAFDDAVADGVDVISMSIGSRFPDFYFKSVYAIGSFHAARRGVVTSAAAGNSGLSAGRVCNVAPWMLAVAASTVDRRFVDRIVLGNGKIGSSVNIFPPVINATLEFPVNGSCDPDDLAGVSYKGKILVCPLEGGFRTPATGPALAGAAGAVLAGMAPDVALTMPLPALVVTEGQLDEIMAYVNSTSNPVGTIERTDTTENQLAPIAASFSSPGPNMITPEILKPDLSAPGIDIIASWSMLAPPSDDPDDKRRVQYSINSGTSMACPHASGAAAYVKSFHRDWSPAMIMSALITTGMYNSFHSVRLRSAGRCDAGNSDDEHADLNNVVPNAATPMNTPGNAGTNDLKYGAGQLNPAKARDPGLVYDASESDYIAMLCTQGYNASQLALIIGSNATACAAAADGGSAGDLNYPSMAALVEPGKNFTVAFPRTVTNVAGGNAAAGAVYDARILFSARGAADHLAVAVAPSRLELNARNGHKASFTVTVSGVVAEAGQVASAAVVWSDGEHEVRSPVVVYTLDSEDGLKQ</sequence>
<dbReference type="EMBL" id="CM009750">
    <property type="protein sequence ID" value="PUZ68798.1"/>
    <property type="molecule type" value="Genomic_DNA"/>
</dbReference>
<feature type="chain" id="PRO_5015682155" evidence="8">
    <location>
        <begin position="21"/>
        <end position="778"/>
    </location>
</feature>
<dbReference type="InterPro" id="IPR045051">
    <property type="entry name" value="SBT"/>
</dbReference>
<organism evidence="12 13">
    <name type="scientific">Panicum hallii var. hallii</name>
    <dbReference type="NCBI Taxonomy" id="1504633"/>
    <lineage>
        <taxon>Eukaryota</taxon>
        <taxon>Viridiplantae</taxon>
        <taxon>Streptophyta</taxon>
        <taxon>Embryophyta</taxon>
        <taxon>Tracheophyta</taxon>
        <taxon>Spermatophyta</taxon>
        <taxon>Magnoliopsida</taxon>
        <taxon>Liliopsida</taxon>
        <taxon>Poales</taxon>
        <taxon>Poaceae</taxon>
        <taxon>PACMAD clade</taxon>
        <taxon>Panicoideae</taxon>
        <taxon>Panicodae</taxon>
        <taxon>Paniceae</taxon>
        <taxon>Panicinae</taxon>
        <taxon>Panicum</taxon>
        <taxon>Panicum sect. Panicum</taxon>
    </lineage>
</organism>
<evidence type="ECO:0000259" key="11">
    <source>
        <dbReference type="Pfam" id="PF17766"/>
    </source>
</evidence>
<feature type="active site" description="Charge relay system" evidence="6 7">
    <location>
        <position position="514"/>
    </location>
</feature>
<accession>A0A2T7ELT3</accession>
<evidence type="ECO:0000256" key="1">
    <source>
        <dbReference type="ARBA" id="ARBA00011073"/>
    </source>
</evidence>
<dbReference type="PANTHER" id="PTHR10795">
    <property type="entry name" value="PROPROTEIN CONVERTASE SUBTILISIN/KEXIN"/>
    <property type="match status" value="1"/>
</dbReference>
<dbReference type="Gene3D" id="3.40.50.200">
    <property type="entry name" value="Peptidase S8/S53 domain"/>
    <property type="match status" value="1"/>
</dbReference>
<dbReference type="PROSITE" id="PS51892">
    <property type="entry name" value="SUBTILASE"/>
    <property type="match status" value="1"/>
</dbReference>
<dbReference type="CDD" id="cd04852">
    <property type="entry name" value="Peptidases_S8_3"/>
    <property type="match status" value="1"/>
</dbReference>
<evidence type="ECO:0000256" key="5">
    <source>
        <dbReference type="ARBA" id="ARBA00022825"/>
    </source>
</evidence>
<protein>
    <submittedName>
        <fullName evidence="12">Uncharacterized protein</fullName>
    </submittedName>
</protein>
<dbReference type="Gramene" id="PUZ68798">
    <property type="protein sequence ID" value="PUZ68798"/>
    <property type="gene ID" value="GQ55_2G057400"/>
</dbReference>
<keyword evidence="5 7" id="KW-0720">Serine protease</keyword>
<dbReference type="InterPro" id="IPR010259">
    <property type="entry name" value="S8pro/Inhibitor_I9"/>
</dbReference>
<evidence type="ECO:0000259" key="10">
    <source>
        <dbReference type="Pfam" id="PF05922"/>
    </source>
</evidence>
<evidence type="ECO:0000256" key="8">
    <source>
        <dbReference type="SAM" id="SignalP"/>
    </source>
</evidence>
<evidence type="ECO:0000313" key="13">
    <source>
        <dbReference type="Proteomes" id="UP000244336"/>
    </source>
</evidence>
<proteinExistence type="inferred from homology"/>
<dbReference type="InterPro" id="IPR034197">
    <property type="entry name" value="Peptidases_S8_3"/>
</dbReference>
<evidence type="ECO:0000256" key="6">
    <source>
        <dbReference type="PIRSR" id="PIRSR615500-1"/>
    </source>
</evidence>
<dbReference type="SUPFAM" id="SSF52743">
    <property type="entry name" value="Subtilisin-like"/>
    <property type="match status" value="1"/>
</dbReference>
<dbReference type="InterPro" id="IPR000209">
    <property type="entry name" value="Peptidase_S8/S53_dom"/>
</dbReference>
<gene>
    <name evidence="12" type="ORF">GQ55_2G057400</name>
</gene>
<keyword evidence="4 7" id="KW-0378">Hydrolase</keyword>
<reference evidence="12 13" key="1">
    <citation type="submission" date="2018-04" db="EMBL/GenBank/DDBJ databases">
        <title>WGS assembly of Panicum hallii var. hallii HAL2.</title>
        <authorList>
            <person name="Lovell J."/>
            <person name="Jenkins J."/>
            <person name="Lowry D."/>
            <person name="Mamidi S."/>
            <person name="Sreedasyam A."/>
            <person name="Weng X."/>
            <person name="Barry K."/>
            <person name="Bonette J."/>
            <person name="Campitelli B."/>
            <person name="Daum C."/>
            <person name="Gordon S."/>
            <person name="Gould B."/>
            <person name="Lipzen A."/>
            <person name="MacQueen A."/>
            <person name="Palacio-Mejia J."/>
            <person name="Plott C."/>
            <person name="Shakirov E."/>
            <person name="Shu S."/>
            <person name="Yoshinaga Y."/>
            <person name="Zane M."/>
            <person name="Rokhsar D."/>
            <person name="Grimwood J."/>
            <person name="Schmutz J."/>
            <person name="Juenger T."/>
        </authorList>
    </citation>
    <scope>NUCLEOTIDE SEQUENCE [LARGE SCALE GENOMIC DNA]</scope>
    <source>
        <strain evidence="13">cv. HAL2</strain>
    </source>
</reference>
<name>A0A2T7ELT3_9POAL</name>
<dbReference type="Pfam" id="PF17766">
    <property type="entry name" value="fn3_6"/>
    <property type="match status" value="1"/>
</dbReference>
<dbReference type="AlphaFoldDB" id="A0A2T7ELT3"/>
<dbReference type="GO" id="GO:0004252">
    <property type="term" value="F:serine-type endopeptidase activity"/>
    <property type="evidence" value="ECO:0007669"/>
    <property type="project" value="UniProtKB-UniRule"/>
</dbReference>
<dbReference type="InterPro" id="IPR015500">
    <property type="entry name" value="Peptidase_S8_subtilisin-rel"/>
</dbReference>
<feature type="active site" description="Charge relay system" evidence="6 7">
    <location>
        <position position="200"/>
    </location>
</feature>
<dbReference type="PROSITE" id="PS00138">
    <property type="entry name" value="SUBTILASE_SER"/>
    <property type="match status" value="1"/>
</dbReference>
<dbReference type="Pfam" id="PF00082">
    <property type="entry name" value="Peptidase_S8"/>
    <property type="match status" value="1"/>
</dbReference>
<dbReference type="Proteomes" id="UP000244336">
    <property type="component" value="Chromosome 2"/>
</dbReference>
<keyword evidence="3 8" id="KW-0732">Signal</keyword>
<dbReference type="FunFam" id="3.30.70.80:FF:000002">
    <property type="entry name" value="Subtilisin-like protease SBT5.3"/>
    <property type="match status" value="1"/>
</dbReference>
<feature type="signal peptide" evidence="8">
    <location>
        <begin position="1"/>
        <end position="20"/>
    </location>
</feature>
<evidence type="ECO:0000256" key="3">
    <source>
        <dbReference type="ARBA" id="ARBA00022729"/>
    </source>
</evidence>
<evidence type="ECO:0000256" key="2">
    <source>
        <dbReference type="ARBA" id="ARBA00022670"/>
    </source>
</evidence>
<feature type="domain" description="Inhibitor I9" evidence="10">
    <location>
        <begin position="37"/>
        <end position="125"/>
    </location>
</feature>
<dbReference type="Pfam" id="PF05922">
    <property type="entry name" value="Inhibitor_I9"/>
    <property type="match status" value="1"/>
</dbReference>
<keyword evidence="2 7" id="KW-0645">Protease</keyword>
<dbReference type="InterPro" id="IPR041469">
    <property type="entry name" value="Subtilisin-like_FN3"/>
</dbReference>
<dbReference type="InterPro" id="IPR023828">
    <property type="entry name" value="Peptidase_S8_Ser-AS"/>
</dbReference>
<dbReference type="Gene3D" id="2.60.40.2310">
    <property type="match status" value="1"/>
</dbReference>
<feature type="domain" description="Peptidase S8/S53" evidence="9">
    <location>
        <begin position="148"/>
        <end position="547"/>
    </location>
</feature>
<dbReference type="Gene3D" id="3.30.70.80">
    <property type="entry name" value="Peptidase S8 propeptide/proteinase inhibitor I9"/>
    <property type="match status" value="1"/>
</dbReference>
<evidence type="ECO:0000313" key="12">
    <source>
        <dbReference type="EMBL" id="PUZ68798.1"/>
    </source>
</evidence>